<proteinExistence type="predicted"/>
<dbReference type="Proteomes" id="UP000053766">
    <property type="component" value="Unassembled WGS sequence"/>
</dbReference>
<protein>
    <submittedName>
        <fullName evidence="1">Uncharacterized protein</fullName>
    </submittedName>
</protein>
<reference evidence="2" key="2">
    <citation type="journal article" date="2016" name="Sci. Rep.">
        <title>Dictyocaulus viviparus genome, variome and transcriptome elucidate lungworm biology and support future intervention.</title>
        <authorList>
            <person name="McNulty S.N."/>
            <person name="Strube C."/>
            <person name="Rosa B.A."/>
            <person name="Martin J.C."/>
            <person name="Tyagi R."/>
            <person name="Choi Y.J."/>
            <person name="Wang Q."/>
            <person name="Hallsworth Pepin K."/>
            <person name="Zhang X."/>
            <person name="Ozersky P."/>
            <person name="Wilson R.K."/>
            <person name="Sternberg P.W."/>
            <person name="Gasser R.B."/>
            <person name="Mitreva M."/>
        </authorList>
    </citation>
    <scope>NUCLEOTIDE SEQUENCE [LARGE SCALE GENOMIC DNA]</scope>
    <source>
        <strain evidence="2">HannoverDv2000</strain>
    </source>
</reference>
<dbReference type="AlphaFoldDB" id="A0A0D8Y124"/>
<name>A0A0D8Y124_DICVI</name>
<accession>A0A0D8Y124</accession>
<organism evidence="1 2">
    <name type="scientific">Dictyocaulus viviparus</name>
    <name type="common">Bovine lungworm</name>
    <dbReference type="NCBI Taxonomy" id="29172"/>
    <lineage>
        <taxon>Eukaryota</taxon>
        <taxon>Metazoa</taxon>
        <taxon>Ecdysozoa</taxon>
        <taxon>Nematoda</taxon>
        <taxon>Chromadorea</taxon>
        <taxon>Rhabditida</taxon>
        <taxon>Rhabditina</taxon>
        <taxon>Rhabditomorpha</taxon>
        <taxon>Strongyloidea</taxon>
        <taxon>Metastrongylidae</taxon>
        <taxon>Dictyocaulus</taxon>
    </lineage>
</organism>
<keyword evidence="2" id="KW-1185">Reference proteome</keyword>
<evidence type="ECO:0000313" key="1">
    <source>
        <dbReference type="EMBL" id="KJH50568.1"/>
    </source>
</evidence>
<evidence type="ECO:0000313" key="2">
    <source>
        <dbReference type="Proteomes" id="UP000053766"/>
    </source>
</evidence>
<gene>
    <name evidence="1" type="ORF">DICVIV_03242</name>
</gene>
<dbReference type="EMBL" id="KN716202">
    <property type="protein sequence ID" value="KJH50568.1"/>
    <property type="molecule type" value="Genomic_DNA"/>
</dbReference>
<reference evidence="1 2" key="1">
    <citation type="submission" date="2013-11" db="EMBL/GenBank/DDBJ databases">
        <title>Draft genome of the bovine lungworm Dictyocaulus viviparus.</title>
        <authorList>
            <person name="Mitreva M."/>
        </authorList>
    </citation>
    <scope>NUCLEOTIDE SEQUENCE [LARGE SCALE GENOMIC DNA]</scope>
    <source>
        <strain evidence="1 2">HannoverDv2000</strain>
    </source>
</reference>
<sequence length="99" mass="11258">MLSCPGAAPLFMFSITACTQFGEIDGGIVPTLRLLREFWNEYHLSQISVSQLKELLSWHTYHSISKRNIAIDQRYLLFIEFAAAKDDGGDLFFEDKLAV</sequence>